<evidence type="ECO:0000313" key="2">
    <source>
        <dbReference type="EMBL" id="OGN27843.1"/>
    </source>
</evidence>
<evidence type="ECO:0000259" key="1">
    <source>
        <dbReference type="Pfam" id="PF00534"/>
    </source>
</evidence>
<dbReference type="Pfam" id="PF00534">
    <property type="entry name" value="Glycos_transf_1"/>
    <property type="match status" value="1"/>
</dbReference>
<accession>A0A1F8GR42</accession>
<reference evidence="2 3" key="1">
    <citation type="journal article" date="2016" name="Nat. Commun.">
        <title>Thousands of microbial genomes shed light on interconnected biogeochemical processes in an aquifer system.</title>
        <authorList>
            <person name="Anantharaman K."/>
            <person name="Brown C.T."/>
            <person name="Hug L.A."/>
            <person name="Sharon I."/>
            <person name="Castelle C.J."/>
            <person name="Probst A.J."/>
            <person name="Thomas B.C."/>
            <person name="Singh A."/>
            <person name="Wilkins M.J."/>
            <person name="Karaoz U."/>
            <person name="Brodie E.L."/>
            <person name="Williams K.H."/>
            <person name="Hubbard S.S."/>
            <person name="Banfield J.F."/>
        </authorList>
    </citation>
    <scope>NUCLEOTIDE SEQUENCE [LARGE SCALE GENOMIC DNA]</scope>
</reference>
<dbReference type="PANTHER" id="PTHR12526:SF622">
    <property type="entry name" value="GLYCOSYLTRANSFERASE (GROUP I)"/>
    <property type="match status" value="1"/>
</dbReference>
<dbReference type="GO" id="GO:0016757">
    <property type="term" value="F:glycosyltransferase activity"/>
    <property type="evidence" value="ECO:0007669"/>
    <property type="project" value="InterPro"/>
</dbReference>
<proteinExistence type="predicted"/>
<dbReference type="AlphaFoldDB" id="A0A1F8GR42"/>
<sequence>MRVLYFGVYNPSYARNSILINGLKENGHEVIECRERIRAFWKYPKLVFKYLKIRGKFDIMIVGFCGQEVMFLARLLTFKPIIFDAFMSHYGGYVIDRGYFTKNSWRAKYYRFLDTWSCKLAQVVLLDTDAHIDFFVKEFNLPRQKFRRIWIGANDFIFYPMLNREEGRVKNQFNVLFFAGFAPLQGVKYIIKSAKILEKDKIFFNLVGAGQEKSEAMLLAQALKLENVMFKDMASPEDLKKMIAEADICLGIFGDTPKTNLVIPNKVYESLAMRKPVITADTEAIRELFDEHDLLLVKSANPESLAAGIMRLKNNPSLRDSLAQSGHQKFVEFASPKVLGRELTKIIIEII</sequence>
<dbReference type="EMBL" id="MGKO01000006">
    <property type="protein sequence ID" value="OGN27843.1"/>
    <property type="molecule type" value="Genomic_DNA"/>
</dbReference>
<dbReference type="InterPro" id="IPR001296">
    <property type="entry name" value="Glyco_trans_1"/>
</dbReference>
<dbReference type="Gene3D" id="3.40.50.2000">
    <property type="entry name" value="Glycogen Phosphorylase B"/>
    <property type="match status" value="2"/>
</dbReference>
<comment type="caution">
    <text evidence="2">The sequence shown here is derived from an EMBL/GenBank/DDBJ whole genome shotgun (WGS) entry which is preliminary data.</text>
</comment>
<protein>
    <recommendedName>
        <fullName evidence="1">Glycosyl transferase family 1 domain-containing protein</fullName>
    </recommendedName>
</protein>
<feature type="domain" description="Glycosyl transferase family 1" evidence="1">
    <location>
        <begin position="165"/>
        <end position="327"/>
    </location>
</feature>
<evidence type="ECO:0000313" key="3">
    <source>
        <dbReference type="Proteomes" id="UP000178444"/>
    </source>
</evidence>
<gene>
    <name evidence="2" type="ORF">A2941_00645</name>
</gene>
<dbReference type="SUPFAM" id="SSF53756">
    <property type="entry name" value="UDP-Glycosyltransferase/glycogen phosphorylase"/>
    <property type="match status" value="1"/>
</dbReference>
<dbReference type="PANTHER" id="PTHR12526">
    <property type="entry name" value="GLYCOSYLTRANSFERASE"/>
    <property type="match status" value="1"/>
</dbReference>
<organism evidence="2 3">
    <name type="scientific">Candidatus Yanofskybacteria bacterium RIFCSPLOWO2_01_FULL_49_17</name>
    <dbReference type="NCBI Taxonomy" id="1802700"/>
    <lineage>
        <taxon>Bacteria</taxon>
        <taxon>Candidatus Yanofskyibacteriota</taxon>
    </lineage>
</organism>
<name>A0A1F8GR42_9BACT</name>
<dbReference type="Proteomes" id="UP000178444">
    <property type="component" value="Unassembled WGS sequence"/>
</dbReference>